<dbReference type="EMBL" id="CP039865">
    <property type="protein sequence ID" value="QCK86871.1"/>
    <property type="molecule type" value="Genomic_DNA"/>
</dbReference>
<evidence type="ECO:0000313" key="5">
    <source>
        <dbReference type="Proteomes" id="UP000298588"/>
    </source>
</evidence>
<dbReference type="InterPro" id="IPR006059">
    <property type="entry name" value="SBP"/>
</dbReference>
<evidence type="ECO:0000313" key="4">
    <source>
        <dbReference type="EMBL" id="QCK86871.1"/>
    </source>
</evidence>
<feature type="chain" id="PRO_5020472422" evidence="3">
    <location>
        <begin position="34"/>
        <end position="381"/>
    </location>
</feature>
<protein>
    <submittedName>
        <fullName evidence="4">Extracellular solute-binding protein</fullName>
    </submittedName>
</protein>
<keyword evidence="1 3" id="KW-0732">Signal</keyword>
<dbReference type="PANTHER" id="PTHR30006:SF2">
    <property type="entry name" value="ABC TRANSPORTER SUBSTRATE-BINDING PROTEIN"/>
    <property type="match status" value="1"/>
</dbReference>
<sequence length="381" mass="41735">MTAQTPPSLTDRRKALTGLLAAPLLLAAGTAAADPTPLVPSPDVEKRSLDDIHKAAMAEGGKLVVYAGGDIPNAYAGIERAFMARFPGMSIRMFADLSKYHDARIDLQLARGRLEADVAVLQTLHDFDRWKAQGQLLAYKPADWNAIQAEYKDPDGAYAGIGIIAFSNSYNTAMLTEANAPRDAIDYLDPSLKGRLVLTYPHDDDAVLYQFDRIVHAHGWDYLDKLMAQDVLWIRGTVPARLAVAEGKRAATFTASGTFANVPNAPSRFILPRNDVFQSWAQTAAILKEAAHKEAAKLFISWMAARDTTVGRTGQWSVRRDVPAAGDMKPLGDYNTSPTRFKAFMKDRERIEILKTQFEHVIGPATGPNPTGLKGVYLVQP</sequence>
<dbReference type="RefSeq" id="WP_137100202.1">
    <property type="nucleotide sequence ID" value="NZ_CP039865.1"/>
</dbReference>
<dbReference type="AlphaFoldDB" id="A0A4D7QJR0"/>
<dbReference type="Gene3D" id="3.40.190.10">
    <property type="entry name" value="Periplasmic binding protein-like II"/>
    <property type="match status" value="2"/>
</dbReference>
<evidence type="ECO:0000256" key="3">
    <source>
        <dbReference type="SAM" id="SignalP"/>
    </source>
</evidence>
<organism evidence="4 5">
    <name type="scientific">Phreatobacter aquaticus</name>
    <dbReference type="NCBI Taxonomy" id="2570229"/>
    <lineage>
        <taxon>Bacteria</taxon>
        <taxon>Pseudomonadati</taxon>
        <taxon>Pseudomonadota</taxon>
        <taxon>Alphaproteobacteria</taxon>
        <taxon>Hyphomicrobiales</taxon>
        <taxon>Phreatobacteraceae</taxon>
        <taxon>Phreatobacter</taxon>
    </lineage>
</organism>
<keyword evidence="5" id="KW-1185">Reference proteome</keyword>
<name>A0A4D7QJR0_9HYPH</name>
<dbReference type="SUPFAM" id="SSF53850">
    <property type="entry name" value="Periplasmic binding protein-like II"/>
    <property type="match status" value="1"/>
</dbReference>
<keyword evidence="2" id="KW-0574">Periplasm</keyword>
<dbReference type="PROSITE" id="PS51318">
    <property type="entry name" value="TAT"/>
    <property type="match status" value="1"/>
</dbReference>
<dbReference type="KEGG" id="paqt:E8L99_14455"/>
<dbReference type="Pfam" id="PF01547">
    <property type="entry name" value="SBP_bac_1"/>
    <property type="match status" value="1"/>
</dbReference>
<proteinExistence type="predicted"/>
<accession>A0A4D7QJR0</accession>
<evidence type="ECO:0000256" key="1">
    <source>
        <dbReference type="ARBA" id="ARBA00022729"/>
    </source>
</evidence>
<dbReference type="OrthoDB" id="9766989at2"/>
<gene>
    <name evidence="4" type="ORF">E8L99_14455</name>
</gene>
<evidence type="ECO:0000256" key="2">
    <source>
        <dbReference type="ARBA" id="ARBA00022764"/>
    </source>
</evidence>
<reference evidence="4 5" key="1">
    <citation type="submission" date="2019-04" db="EMBL/GenBank/DDBJ databases">
        <title>Phreatobacter aquaticus sp. nov.</title>
        <authorList>
            <person name="Choi A."/>
            <person name="Baek K."/>
        </authorList>
    </citation>
    <scope>NUCLEOTIDE SEQUENCE [LARGE SCALE GENOMIC DNA]</scope>
    <source>
        <strain evidence="4 5">NMCR1094</strain>
    </source>
</reference>
<dbReference type="PANTHER" id="PTHR30006">
    <property type="entry name" value="THIAMINE-BINDING PERIPLASMIC PROTEIN-RELATED"/>
    <property type="match status" value="1"/>
</dbReference>
<dbReference type="Proteomes" id="UP000298588">
    <property type="component" value="Chromosome"/>
</dbReference>
<feature type="signal peptide" evidence="3">
    <location>
        <begin position="1"/>
        <end position="33"/>
    </location>
</feature>
<dbReference type="InterPro" id="IPR006311">
    <property type="entry name" value="TAT_signal"/>
</dbReference>